<sequence>MELERFTRIAEAGDALPLARLVNLAGEGLPLHIWSTMAAPDQDPWEVGRERQAEKARDGQIHVVDFGEGPVASLTGYAIGPTPEPIGAEFPALFRPLQELENLALNSWYVNVLACFPETQGRGIGTHLLNLAEKIAADRGISRMSVIVSDDNHGARRLYERVGYAEKARRRCVSDGWQTEIQNWVLLTKEL</sequence>
<keyword evidence="5" id="KW-1185">Reference proteome</keyword>
<evidence type="ECO:0000256" key="1">
    <source>
        <dbReference type="ARBA" id="ARBA00022679"/>
    </source>
</evidence>
<evidence type="ECO:0000313" key="5">
    <source>
        <dbReference type="Proteomes" id="UP001185659"/>
    </source>
</evidence>
<dbReference type="PROSITE" id="PS51186">
    <property type="entry name" value="GNAT"/>
    <property type="match status" value="1"/>
</dbReference>
<dbReference type="Pfam" id="PF00583">
    <property type="entry name" value="Acetyltransf_1"/>
    <property type="match status" value="1"/>
</dbReference>
<accession>A0ABU4AF08</accession>
<dbReference type="InterPro" id="IPR016181">
    <property type="entry name" value="Acyl_CoA_acyltransferase"/>
</dbReference>
<dbReference type="RefSeq" id="WP_317560162.1">
    <property type="nucleotide sequence ID" value="NZ_JAWLIP010000001.1"/>
</dbReference>
<keyword evidence="1" id="KW-0808">Transferase</keyword>
<proteinExistence type="predicted"/>
<dbReference type="SUPFAM" id="SSF55729">
    <property type="entry name" value="Acyl-CoA N-acyltransferases (Nat)"/>
    <property type="match status" value="1"/>
</dbReference>
<dbReference type="PANTHER" id="PTHR43877">
    <property type="entry name" value="AMINOALKYLPHOSPHONATE N-ACETYLTRANSFERASE-RELATED-RELATED"/>
    <property type="match status" value="1"/>
</dbReference>
<organism evidence="4 5">
    <name type="scientific">Nitratireductor aquimarinus</name>
    <dbReference type="NCBI Taxonomy" id="889300"/>
    <lineage>
        <taxon>Bacteria</taxon>
        <taxon>Pseudomonadati</taxon>
        <taxon>Pseudomonadota</taxon>
        <taxon>Alphaproteobacteria</taxon>
        <taxon>Hyphomicrobiales</taxon>
        <taxon>Phyllobacteriaceae</taxon>
        <taxon>Nitratireductor</taxon>
    </lineage>
</organism>
<evidence type="ECO:0000259" key="3">
    <source>
        <dbReference type="PROSITE" id="PS51186"/>
    </source>
</evidence>
<dbReference type="Proteomes" id="UP001185659">
    <property type="component" value="Unassembled WGS sequence"/>
</dbReference>
<comment type="caution">
    <text evidence="4">The sequence shown here is derived from an EMBL/GenBank/DDBJ whole genome shotgun (WGS) entry which is preliminary data.</text>
</comment>
<feature type="domain" description="N-acetyltransferase" evidence="3">
    <location>
        <begin position="1"/>
        <end position="191"/>
    </location>
</feature>
<dbReference type="CDD" id="cd04301">
    <property type="entry name" value="NAT_SF"/>
    <property type="match status" value="1"/>
</dbReference>
<dbReference type="EMBL" id="JAWLIP010000001">
    <property type="protein sequence ID" value="MDV6224832.1"/>
    <property type="molecule type" value="Genomic_DNA"/>
</dbReference>
<reference evidence="4 5" key="1">
    <citation type="submission" date="2023-10" db="EMBL/GenBank/DDBJ databases">
        <authorList>
            <person name="Venkata Ramana C."/>
            <person name="Sasikala C."/>
            <person name="Dhurka M."/>
        </authorList>
    </citation>
    <scope>NUCLEOTIDE SEQUENCE [LARGE SCALE GENOMIC DNA]</scope>
    <source>
        <strain evidence="4 5">KCTC 32151</strain>
    </source>
</reference>
<evidence type="ECO:0000313" key="4">
    <source>
        <dbReference type="EMBL" id="MDV6224832.1"/>
    </source>
</evidence>
<name>A0ABU4AF08_9HYPH</name>
<gene>
    <name evidence="4" type="ORF">R2G56_00905</name>
</gene>
<dbReference type="InterPro" id="IPR050832">
    <property type="entry name" value="Bact_Acetyltransf"/>
</dbReference>
<dbReference type="InterPro" id="IPR000182">
    <property type="entry name" value="GNAT_dom"/>
</dbReference>
<dbReference type="Gene3D" id="3.40.630.30">
    <property type="match status" value="1"/>
</dbReference>
<keyword evidence="2" id="KW-0012">Acyltransferase</keyword>
<evidence type="ECO:0000256" key="2">
    <source>
        <dbReference type="ARBA" id="ARBA00023315"/>
    </source>
</evidence>
<protein>
    <submittedName>
        <fullName evidence="4">GNAT family N-acetyltransferase</fullName>
    </submittedName>
</protein>